<reference evidence="1 2" key="1">
    <citation type="submission" date="2015-09" db="EMBL/GenBank/DDBJ databases">
        <title>Draft genome of the parasitic nematode Teladorsagia circumcincta isolate WARC Sus (inbred).</title>
        <authorList>
            <person name="Mitreva M."/>
        </authorList>
    </citation>
    <scope>NUCLEOTIDE SEQUENCE [LARGE SCALE GENOMIC DNA]</scope>
    <source>
        <strain evidence="1 2">S</strain>
    </source>
</reference>
<proteinExistence type="predicted"/>
<dbReference type="Proteomes" id="UP000230423">
    <property type="component" value="Unassembled WGS sequence"/>
</dbReference>
<name>A0A2G9UUR7_TELCI</name>
<dbReference type="InterPro" id="IPR023262">
    <property type="entry name" value="AROS"/>
</dbReference>
<keyword evidence="2" id="KW-1185">Reference proteome</keyword>
<evidence type="ECO:0000313" key="2">
    <source>
        <dbReference type="Proteomes" id="UP000230423"/>
    </source>
</evidence>
<dbReference type="OrthoDB" id="5842693at2759"/>
<evidence type="ECO:0000313" key="1">
    <source>
        <dbReference type="EMBL" id="PIO73988.1"/>
    </source>
</evidence>
<dbReference type="AlphaFoldDB" id="A0A2G9UUR7"/>
<sequence length="134" mass="15654">MSWASGLSEEEQNEALAVHDSFNARGEGNLDWGFSLIEQARAQRPADLLQRNLKYMKYTDKKRKLDKNKAKKIVLEHMRKKTSKELIRKERSKITGLREPKNEKKKDKSVFTDADFAVVGKKKKKFEKIPVEYL</sequence>
<protein>
    <submittedName>
        <fullName evidence="1">Uncharacterized protein</fullName>
    </submittedName>
</protein>
<accession>A0A2G9UUR7</accession>
<organism evidence="1 2">
    <name type="scientific">Teladorsagia circumcincta</name>
    <name type="common">Brown stomach worm</name>
    <name type="synonym">Ostertagia circumcincta</name>
    <dbReference type="NCBI Taxonomy" id="45464"/>
    <lineage>
        <taxon>Eukaryota</taxon>
        <taxon>Metazoa</taxon>
        <taxon>Ecdysozoa</taxon>
        <taxon>Nematoda</taxon>
        <taxon>Chromadorea</taxon>
        <taxon>Rhabditida</taxon>
        <taxon>Rhabditina</taxon>
        <taxon>Rhabditomorpha</taxon>
        <taxon>Strongyloidea</taxon>
        <taxon>Trichostrongylidae</taxon>
        <taxon>Teladorsagia</taxon>
    </lineage>
</organism>
<dbReference type="Pfam" id="PF15684">
    <property type="entry name" value="AROS"/>
    <property type="match status" value="1"/>
</dbReference>
<dbReference type="EMBL" id="KZ345353">
    <property type="protein sequence ID" value="PIO73988.1"/>
    <property type="molecule type" value="Genomic_DNA"/>
</dbReference>
<gene>
    <name evidence="1" type="ORF">TELCIR_04024</name>
</gene>